<dbReference type="STRING" id="1432307.W9C1P4"/>
<organism evidence="2 3">
    <name type="scientific">Sclerotinia borealis (strain F-4128)</name>
    <dbReference type="NCBI Taxonomy" id="1432307"/>
    <lineage>
        <taxon>Eukaryota</taxon>
        <taxon>Fungi</taxon>
        <taxon>Dikarya</taxon>
        <taxon>Ascomycota</taxon>
        <taxon>Pezizomycotina</taxon>
        <taxon>Leotiomycetes</taxon>
        <taxon>Helotiales</taxon>
        <taxon>Sclerotiniaceae</taxon>
        <taxon>Sclerotinia</taxon>
    </lineage>
</organism>
<accession>W9C1P4</accession>
<reference evidence="2 3" key="1">
    <citation type="journal article" date="2014" name="Genome Announc.">
        <title>Draft genome sequence of Sclerotinia borealis, a psychrophilic plant pathogenic fungus.</title>
        <authorList>
            <person name="Mardanov A.V."/>
            <person name="Beletsky A.V."/>
            <person name="Kadnikov V.V."/>
            <person name="Ignatov A.N."/>
            <person name="Ravin N.V."/>
        </authorList>
    </citation>
    <scope>NUCLEOTIDE SEQUENCE [LARGE SCALE GENOMIC DNA]</scope>
    <source>
        <strain evidence="3">F-4157</strain>
    </source>
</reference>
<evidence type="ECO:0000313" key="3">
    <source>
        <dbReference type="Proteomes" id="UP000019487"/>
    </source>
</evidence>
<feature type="compositionally biased region" description="Low complexity" evidence="1">
    <location>
        <begin position="18"/>
        <end position="42"/>
    </location>
</feature>
<evidence type="ECO:0000313" key="2">
    <source>
        <dbReference type="EMBL" id="ESZ89653.1"/>
    </source>
</evidence>
<gene>
    <name evidence="2" type="ORF">SBOR_9962</name>
</gene>
<dbReference type="OrthoDB" id="3526284at2759"/>
<feature type="region of interest" description="Disordered" evidence="1">
    <location>
        <begin position="1"/>
        <end position="42"/>
    </location>
</feature>
<dbReference type="HOGENOM" id="CLU_062291_0_0_1"/>
<dbReference type="Proteomes" id="UP000019487">
    <property type="component" value="Unassembled WGS sequence"/>
</dbReference>
<proteinExistence type="predicted"/>
<evidence type="ECO:0000256" key="1">
    <source>
        <dbReference type="SAM" id="MobiDB-lite"/>
    </source>
</evidence>
<dbReference type="AlphaFoldDB" id="W9C1P4"/>
<protein>
    <submittedName>
        <fullName evidence="2">Uncharacterized protein</fullName>
    </submittedName>
</protein>
<comment type="caution">
    <text evidence="2">The sequence shown here is derived from an EMBL/GenBank/DDBJ whole genome shotgun (WGS) entry which is preliminary data.</text>
</comment>
<dbReference type="EMBL" id="AYSA01000835">
    <property type="protein sequence ID" value="ESZ89653.1"/>
    <property type="molecule type" value="Genomic_DNA"/>
</dbReference>
<name>W9C1P4_SCLBF</name>
<keyword evidence="3" id="KW-1185">Reference proteome</keyword>
<sequence length="267" mass="29589">MKSKLPTYANNDEPAPPSYTESFSSSYSSPATSKISIPVSSPSSSSTYGIQAQIQTQLSHLSTQYHTYQTQKTLLAHAHEQKILSLLTDQIQIYLSEFATTGLRKGTLIMIPAHCLANENATPLEFGGEDTGVSAYDVFVEVGDTDKESLEVNGGVWYWEDEDMAERLAGSLNSFAELPSRQAVAQQNTVAVQGSGSSSSRFWIKKNCSKNVENVKINEVVAEWKDQVLMDVKAEEVVFEYENSFGLLETQRGYGVVLHLEIVTRRW</sequence>